<evidence type="ECO:0000256" key="5">
    <source>
        <dbReference type="ARBA" id="ARBA00023125"/>
    </source>
</evidence>
<dbReference type="PANTHER" id="PTHR13421:SF16">
    <property type="entry name" value="SNRNA-ACTIVATING PROTEIN COMPLEX SUBUNIT 3"/>
    <property type="match status" value="1"/>
</dbReference>
<evidence type="ECO:0000256" key="10">
    <source>
        <dbReference type="ARBA" id="ARBA00029606"/>
    </source>
</evidence>
<keyword evidence="4" id="KW-0805">Transcription regulation</keyword>
<evidence type="ECO:0000256" key="9">
    <source>
        <dbReference type="ARBA" id="ARBA00025958"/>
    </source>
</evidence>
<evidence type="ECO:0000256" key="3">
    <source>
        <dbReference type="ARBA" id="ARBA00013634"/>
    </source>
</evidence>
<dbReference type="PANTHER" id="PTHR13421">
    <property type="entry name" value="SNRNA-ACTIVATING PROTEIN COMPLEX SUBUNIT 3"/>
    <property type="match status" value="1"/>
</dbReference>
<dbReference type="RefSeq" id="XP_014661754.1">
    <property type="nucleotide sequence ID" value="XM_014806268.1"/>
</dbReference>
<gene>
    <name evidence="12" type="primary">LOC106804882</name>
</gene>
<keyword evidence="5" id="KW-0238">DNA-binding</keyword>
<keyword evidence="6" id="KW-0804">Transcription</keyword>
<evidence type="ECO:0000256" key="8">
    <source>
        <dbReference type="ARBA" id="ARBA00025193"/>
    </source>
</evidence>
<keyword evidence="11" id="KW-1185">Reference proteome</keyword>
<organism evidence="11 12">
    <name type="scientific">Priapulus caudatus</name>
    <name type="common">Priapulid worm</name>
    <dbReference type="NCBI Taxonomy" id="37621"/>
    <lineage>
        <taxon>Eukaryota</taxon>
        <taxon>Metazoa</taxon>
        <taxon>Ecdysozoa</taxon>
        <taxon>Scalidophora</taxon>
        <taxon>Priapulida</taxon>
        <taxon>Priapulimorpha</taxon>
        <taxon>Priapulimorphida</taxon>
        <taxon>Priapulidae</taxon>
        <taxon>Priapulus</taxon>
    </lineage>
</organism>
<comment type="subcellular location">
    <subcellularLocation>
        <location evidence="1">Nucleus</location>
    </subcellularLocation>
</comment>
<evidence type="ECO:0000313" key="11">
    <source>
        <dbReference type="Proteomes" id="UP000695022"/>
    </source>
</evidence>
<comment type="function">
    <text evidence="8">Part of the SNAPc complex required for the transcription of both RNA polymerase II and III small-nuclear RNA genes. Binds to the proximal sequence element (PSE), a non-TATA-box basal promoter element common to these 2 types of genes. Recruits TBP and BRF2 to the U6 snRNA TATA box.</text>
</comment>
<reference evidence="12" key="1">
    <citation type="submission" date="2025-08" db="UniProtKB">
        <authorList>
            <consortium name="RefSeq"/>
        </authorList>
    </citation>
    <scope>IDENTIFICATION</scope>
</reference>
<sequence length="379" mass="43067">MDSVHNVGSLSYVSQPVSIREFLESWQSALADEPIVLKRLPKTNVKQIAGIMNVSRSTVQELDTVCGIDTLKCPGQVKVRDDATSTIPDDTELVTLRLRKSELEKRANSKTYTHRLYATFRNHRSVMRTRVPGDKLIPMTVRDVVISVQIYRPFVGEQSCKYKPLVLDQELRVLGQQKLTDLRDAITCVADIALPVEMSVNPDMPVNTRCKDIYPSGFFYINGTFFNDLRHPEAKDLSSVIRTWGATRPNQIGEMREAAMEDTQFLDLSLRVGLPYLYVHQGDCEHLIVFTDIRMMNIEDSSDVSKYPIVSSNVSKKRTVCIVCLLYNARWVTYDDCLCSQSPAFFCDACFRELHYDSSGTKLGPFTAYRFYDKNAVLP</sequence>
<name>A0ABM1DP83_PRICU</name>
<dbReference type="GeneID" id="106804882"/>
<proteinExistence type="inferred from homology"/>
<keyword evidence="7" id="KW-0539">Nucleus</keyword>
<evidence type="ECO:0000256" key="7">
    <source>
        <dbReference type="ARBA" id="ARBA00023242"/>
    </source>
</evidence>
<dbReference type="Proteomes" id="UP000695022">
    <property type="component" value="Unplaced"/>
</dbReference>
<comment type="similarity">
    <text evidence="2">Belongs to the SNAPC3/SRD2 family.</text>
</comment>
<evidence type="ECO:0000313" key="12">
    <source>
        <dbReference type="RefSeq" id="XP_014661754.1"/>
    </source>
</evidence>
<accession>A0ABM1DP83</accession>
<evidence type="ECO:0000256" key="1">
    <source>
        <dbReference type="ARBA" id="ARBA00004123"/>
    </source>
</evidence>
<evidence type="ECO:0000256" key="6">
    <source>
        <dbReference type="ARBA" id="ARBA00023163"/>
    </source>
</evidence>
<protein>
    <recommendedName>
        <fullName evidence="3">snRNA-activating protein complex subunit 3</fullName>
    </recommendedName>
    <alternativeName>
        <fullName evidence="10">Small nuclear RNA-activating complex polypeptide 3</fullName>
    </alternativeName>
</protein>
<comment type="subunit">
    <text evidence="9">Part of the SNAPc complex composed of 5 subunits: SNAPC1, SNAPC2, SNAPC3, SNAPC4 and SNAPC5. SNAPC3 interacts with SNAPC1.</text>
</comment>
<evidence type="ECO:0000256" key="4">
    <source>
        <dbReference type="ARBA" id="ARBA00023015"/>
    </source>
</evidence>
<dbReference type="Pfam" id="PF12251">
    <property type="entry name" value="SNAPC3"/>
    <property type="match status" value="1"/>
</dbReference>
<evidence type="ECO:0000256" key="2">
    <source>
        <dbReference type="ARBA" id="ARBA00010410"/>
    </source>
</evidence>
<dbReference type="InterPro" id="IPR022042">
    <property type="entry name" value="snRNA-activating_su3"/>
</dbReference>